<reference evidence="2 3" key="1">
    <citation type="journal article" date="2012" name="Science">
        <title>Ecological populations of bacteria act as socially cohesive units of antibiotic production and resistance.</title>
        <authorList>
            <person name="Cordero O.X."/>
            <person name="Wildschutte H."/>
            <person name="Kirkup B."/>
            <person name="Proehl S."/>
            <person name="Ngo L."/>
            <person name="Hussain F."/>
            <person name="Le Roux F."/>
            <person name="Mincer T."/>
            <person name="Polz M.F."/>
        </authorList>
    </citation>
    <scope>NUCLEOTIDE SEQUENCE [LARGE SCALE GENOMIC DNA]</scope>
    <source>
        <strain evidence="2 3">FF-454</strain>
    </source>
</reference>
<evidence type="ECO:0000259" key="1">
    <source>
        <dbReference type="SMART" id="SM00464"/>
    </source>
</evidence>
<sequence>MQLGLFPLPLFLLPGGVTQLRIFEPRYVRLVKESMADNRGFILAMKEGDAVCTFGTHVNIIDFETLPDGLLGVTIKGMARVKLSNIVQEKDGLWVGETESLPDWRSSQHQAGFLGEALAALFDAHPEHANQYSEDRHFDDLNWVCQRWLEVLPLANNQKQWFIAQNDLEEAKQFIDVLLNEENPVEE</sequence>
<dbReference type="GO" id="GO:0008233">
    <property type="term" value="F:peptidase activity"/>
    <property type="evidence" value="ECO:0007669"/>
    <property type="project" value="UniProtKB-KW"/>
</dbReference>
<dbReference type="Gene3D" id="2.30.130.40">
    <property type="entry name" value="LON domain-like"/>
    <property type="match status" value="1"/>
</dbReference>
<dbReference type="InterPro" id="IPR046336">
    <property type="entry name" value="Lon_prtase_N_sf"/>
</dbReference>
<gene>
    <name evidence="2" type="ORF">A1OK_14545</name>
</gene>
<dbReference type="PANTHER" id="PTHR46732:SF8">
    <property type="entry name" value="ATP-DEPENDENT PROTEASE LA (LON) DOMAIN PROTEIN"/>
    <property type="match status" value="1"/>
</dbReference>
<dbReference type="Proteomes" id="UP000095039">
    <property type="component" value="Unassembled WGS sequence"/>
</dbReference>
<dbReference type="Gene3D" id="1.10.4060.10">
    <property type="entry name" value="BPP1347 like domain"/>
    <property type="match status" value="1"/>
</dbReference>
<keyword evidence="3" id="KW-1185">Reference proteome</keyword>
<keyword evidence="2" id="KW-0378">Hydrolase</keyword>
<evidence type="ECO:0000313" key="3">
    <source>
        <dbReference type="Proteomes" id="UP000095039"/>
    </source>
</evidence>
<dbReference type="SUPFAM" id="SSF88697">
    <property type="entry name" value="PUA domain-like"/>
    <property type="match status" value="1"/>
</dbReference>
<organism evidence="2 3">
    <name type="scientific">Enterovibrio norvegicus FF-454</name>
    <dbReference type="NCBI Taxonomy" id="1185651"/>
    <lineage>
        <taxon>Bacteria</taxon>
        <taxon>Pseudomonadati</taxon>
        <taxon>Pseudomonadota</taxon>
        <taxon>Gammaproteobacteria</taxon>
        <taxon>Vibrionales</taxon>
        <taxon>Vibrionaceae</taxon>
        <taxon>Enterovibrio</taxon>
    </lineage>
</organism>
<dbReference type="RefSeq" id="WP_016959604.1">
    <property type="nucleotide sequence ID" value="NZ_AJWN02000089.1"/>
</dbReference>
<dbReference type="GO" id="GO:0006508">
    <property type="term" value="P:proteolysis"/>
    <property type="evidence" value="ECO:0007669"/>
    <property type="project" value="UniProtKB-KW"/>
</dbReference>
<accession>A0A1E5C170</accession>
<comment type="caution">
    <text evidence="2">The sequence shown here is derived from an EMBL/GenBank/DDBJ whole genome shotgun (WGS) entry which is preliminary data.</text>
</comment>
<protein>
    <submittedName>
        <fullName evidence="2">ATP-dependent protease</fullName>
    </submittedName>
</protein>
<dbReference type="SMART" id="SM00464">
    <property type="entry name" value="LON"/>
    <property type="match status" value="1"/>
</dbReference>
<evidence type="ECO:0000313" key="2">
    <source>
        <dbReference type="EMBL" id="OEE59258.1"/>
    </source>
</evidence>
<dbReference type="Pfam" id="PF02190">
    <property type="entry name" value="LON_substr_bdg"/>
    <property type="match status" value="1"/>
</dbReference>
<dbReference type="InterPro" id="IPR003111">
    <property type="entry name" value="Lon_prtase_N"/>
</dbReference>
<feature type="domain" description="Lon N-terminal" evidence="1">
    <location>
        <begin position="2"/>
        <end position="181"/>
    </location>
</feature>
<dbReference type="PANTHER" id="PTHR46732">
    <property type="entry name" value="ATP-DEPENDENT PROTEASE LA (LON) DOMAIN PROTEIN"/>
    <property type="match status" value="1"/>
</dbReference>
<name>A0A1E5C170_9GAMM</name>
<proteinExistence type="predicted"/>
<dbReference type="AlphaFoldDB" id="A0A1E5C170"/>
<keyword evidence="2" id="KW-0645">Protease</keyword>
<dbReference type="EMBL" id="AJWN02000089">
    <property type="protein sequence ID" value="OEE59258.1"/>
    <property type="molecule type" value="Genomic_DNA"/>
</dbReference>
<dbReference type="InterPro" id="IPR015947">
    <property type="entry name" value="PUA-like_sf"/>
</dbReference>